<organism evidence="2 3">
    <name type="scientific">Durusdinium trenchii</name>
    <dbReference type="NCBI Taxonomy" id="1381693"/>
    <lineage>
        <taxon>Eukaryota</taxon>
        <taxon>Sar</taxon>
        <taxon>Alveolata</taxon>
        <taxon>Dinophyceae</taxon>
        <taxon>Suessiales</taxon>
        <taxon>Symbiodiniaceae</taxon>
        <taxon>Durusdinium</taxon>
    </lineage>
</organism>
<dbReference type="Proteomes" id="UP001642464">
    <property type="component" value="Unassembled WGS sequence"/>
</dbReference>
<name>A0ABP0RN47_9DINO</name>
<proteinExistence type="predicted"/>
<keyword evidence="3" id="KW-1185">Reference proteome</keyword>
<evidence type="ECO:0000256" key="1">
    <source>
        <dbReference type="SAM" id="MobiDB-lite"/>
    </source>
</evidence>
<evidence type="ECO:0000313" key="3">
    <source>
        <dbReference type="Proteomes" id="UP001642464"/>
    </source>
</evidence>
<gene>
    <name evidence="2" type="ORF">SCF082_LOCUS47105</name>
</gene>
<sequence>MRLLQSAKAFVDDIISASAEKGMLEESALKLLKKVELLRRRCKNAQSRLFNPKSTLRSLQSMEVLESPKRASVSAARSSRKGSKEGSDKQVEWLKMRRARPAGEPEDGESPPQGHCAGA</sequence>
<feature type="region of interest" description="Disordered" evidence="1">
    <location>
        <begin position="60"/>
        <end position="119"/>
    </location>
</feature>
<feature type="compositionally biased region" description="Basic and acidic residues" evidence="1">
    <location>
        <begin position="82"/>
        <end position="95"/>
    </location>
</feature>
<reference evidence="2 3" key="1">
    <citation type="submission" date="2024-02" db="EMBL/GenBank/DDBJ databases">
        <authorList>
            <person name="Chen Y."/>
            <person name="Shah S."/>
            <person name="Dougan E. K."/>
            <person name="Thang M."/>
            <person name="Chan C."/>
        </authorList>
    </citation>
    <scope>NUCLEOTIDE SEQUENCE [LARGE SCALE GENOMIC DNA]</scope>
</reference>
<comment type="caution">
    <text evidence="2">The sequence shown here is derived from an EMBL/GenBank/DDBJ whole genome shotgun (WGS) entry which is preliminary data.</text>
</comment>
<dbReference type="EMBL" id="CAXAMM010041684">
    <property type="protein sequence ID" value="CAK9100701.1"/>
    <property type="molecule type" value="Genomic_DNA"/>
</dbReference>
<accession>A0ABP0RN47</accession>
<protein>
    <submittedName>
        <fullName evidence="2">Uncharacterized protein</fullName>
    </submittedName>
</protein>
<evidence type="ECO:0000313" key="2">
    <source>
        <dbReference type="EMBL" id="CAK9100701.1"/>
    </source>
</evidence>